<comment type="caution">
    <text evidence="4">The sequence shown here is derived from an EMBL/GenBank/DDBJ whole genome shotgun (WGS) entry which is preliminary data.</text>
</comment>
<dbReference type="InterPro" id="IPR009825">
    <property type="entry name" value="ECF_substrate-spec-like"/>
</dbReference>
<name>A0AAE3AFG8_9FIRM</name>
<feature type="transmembrane region" description="Helical" evidence="3">
    <location>
        <begin position="141"/>
        <end position="158"/>
    </location>
</feature>
<evidence type="ECO:0000256" key="3">
    <source>
        <dbReference type="SAM" id="Phobius"/>
    </source>
</evidence>
<evidence type="ECO:0000313" key="5">
    <source>
        <dbReference type="Proteomes" id="UP001199319"/>
    </source>
</evidence>
<organism evidence="4 5">
    <name type="scientific">Brotocaccenecus cirricatena</name>
    <dbReference type="NCBI Taxonomy" id="3064195"/>
    <lineage>
        <taxon>Bacteria</taxon>
        <taxon>Bacillati</taxon>
        <taxon>Bacillota</taxon>
        <taxon>Clostridia</taxon>
        <taxon>Eubacteriales</taxon>
        <taxon>Oscillospiraceae</taxon>
        <taxon>Brotocaccenecus</taxon>
    </lineage>
</organism>
<keyword evidence="2 3" id="KW-1133">Transmembrane helix</keyword>
<dbReference type="PANTHER" id="PTHR37815">
    <property type="entry name" value="UPF0397 PROTEIN BC_2624-RELATED"/>
    <property type="match status" value="1"/>
</dbReference>
<dbReference type="Pfam" id="PF07155">
    <property type="entry name" value="ECF-ribofla_trS"/>
    <property type="match status" value="1"/>
</dbReference>
<evidence type="ECO:0000313" key="4">
    <source>
        <dbReference type="EMBL" id="MCC2130063.1"/>
    </source>
</evidence>
<dbReference type="EMBL" id="JAJEPW010000034">
    <property type="protein sequence ID" value="MCC2130063.1"/>
    <property type="molecule type" value="Genomic_DNA"/>
</dbReference>
<feature type="transmembrane region" description="Helical" evidence="3">
    <location>
        <begin position="72"/>
        <end position="94"/>
    </location>
</feature>
<dbReference type="Gene3D" id="1.10.1760.20">
    <property type="match status" value="1"/>
</dbReference>
<gene>
    <name evidence="4" type="ORF">LKD37_11155</name>
</gene>
<dbReference type="AlphaFoldDB" id="A0AAE3AFG8"/>
<dbReference type="PANTHER" id="PTHR37815:SF3">
    <property type="entry name" value="UPF0397 PROTEIN SPR0429"/>
    <property type="match status" value="1"/>
</dbReference>
<dbReference type="GO" id="GO:0016020">
    <property type="term" value="C:membrane"/>
    <property type="evidence" value="ECO:0007669"/>
    <property type="project" value="InterPro"/>
</dbReference>
<dbReference type="Proteomes" id="UP001199319">
    <property type="component" value="Unassembled WGS sequence"/>
</dbReference>
<protein>
    <submittedName>
        <fullName evidence="4">ECF transporter S component</fullName>
    </submittedName>
</protein>
<keyword evidence="3" id="KW-0472">Membrane</keyword>
<keyword evidence="5" id="KW-1185">Reference proteome</keyword>
<sequence length="171" mass="17868">MRDMKIRKMVLAALMAALTYVATMVVQIPSPMQGYVNLGDCCVLLSGWILGPWWGGAAAGIGSMLTDLLNGYAHYAPGTLVIKALDAIAAALIVKALGRKPYAYVVGGVVGELIMVAGYFGYACLLLGKGIGAAASIPGNLVQGAMGLVIGLVLFVLLKRSKALDKLNIQW</sequence>
<reference evidence="4" key="1">
    <citation type="submission" date="2021-10" db="EMBL/GenBank/DDBJ databases">
        <title>Anaerobic single-cell dispensing facilitates the cultivation of human gut bacteria.</title>
        <authorList>
            <person name="Afrizal A."/>
        </authorList>
    </citation>
    <scope>NUCLEOTIDE SEQUENCE</scope>
    <source>
        <strain evidence="4">CLA-AA-H272</strain>
    </source>
</reference>
<proteinExistence type="predicted"/>
<evidence type="ECO:0000256" key="1">
    <source>
        <dbReference type="ARBA" id="ARBA00022692"/>
    </source>
</evidence>
<evidence type="ECO:0000256" key="2">
    <source>
        <dbReference type="ARBA" id="ARBA00022989"/>
    </source>
</evidence>
<keyword evidence="1 3" id="KW-0812">Transmembrane</keyword>
<dbReference type="RefSeq" id="WP_302929292.1">
    <property type="nucleotide sequence ID" value="NZ_JAJEPW010000034.1"/>
</dbReference>
<accession>A0AAE3AFG8</accession>
<feature type="transmembrane region" description="Helical" evidence="3">
    <location>
        <begin position="101"/>
        <end position="121"/>
    </location>
</feature>